<organism evidence="4 5">
    <name type="scientific">Agromyces ramosus</name>
    <dbReference type="NCBI Taxonomy" id="33879"/>
    <lineage>
        <taxon>Bacteria</taxon>
        <taxon>Bacillati</taxon>
        <taxon>Actinomycetota</taxon>
        <taxon>Actinomycetes</taxon>
        <taxon>Micrococcales</taxon>
        <taxon>Microbacteriaceae</taxon>
        <taxon>Agromyces</taxon>
    </lineage>
</organism>
<dbReference type="EMBL" id="SGWY01000001">
    <property type="protein sequence ID" value="RZS67881.1"/>
    <property type="molecule type" value="Genomic_DNA"/>
</dbReference>
<comment type="similarity">
    <text evidence="1">Belongs to the ComF/GntX family.</text>
</comment>
<feature type="domain" description="Phosphoribosyltransferase" evidence="3">
    <location>
        <begin position="147"/>
        <end position="219"/>
    </location>
</feature>
<dbReference type="AlphaFoldDB" id="A0A4Q7MI16"/>
<dbReference type="Gene3D" id="3.40.50.2020">
    <property type="match status" value="1"/>
</dbReference>
<dbReference type="SUPFAM" id="SSF53271">
    <property type="entry name" value="PRTase-like"/>
    <property type="match status" value="1"/>
</dbReference>
<dbReference type="OrthoDB" id="5242900at2"/>
<dbReference type="PANTHER" id="PTHR47505:SF1">
    <property type="entry name" value="DNA UTILIZATION PROTEIN YHGH"/>
    <property type="match status" value="1"/>
</dbReference>
<dbReference type="InterPro" id="IPR051910">
    <property type="entry name" value="ComF/GntX_DNA_util-trans"/>
</dbReference>
<gene>
    <name evidence="4" type="ORF">EV187_0303</name>
</gene>
<reference evidence="4 5" key="1">
    <citation type="submission" date="2019-02" db="EMBL/GenBank/DDBJ databases">
        <title>Genomic Encyclopedia of Type Strains, Phase IV (KMG-IV): sequencing the most valuable type-strain genomes for metagenomic binning, comparative biology and taxonomic classification.</title>
        <authorList>
            <person name="Goeker M."/>
        </authorList>
    </citation>
    <scope>NUCLEOTIDE SEQUENCE [LARGE SCALE GENOMIC DNA]</scope>
    <source>
        <strain evidence="4 5">DSM 43045</strain>
    </source>
</reference>
<dbReference type="InterPro" id="IPR029057">
    <property type="entry name" value="PRTase-like"/>
</dbReference>
<feature type="region of interest" description="Disordered" evidence="2">
    <location>
        <begin position="221"/>
        <end position="254"/>
    </location>
</feature>
<proteinExistence type="inferred from homology"/>
<dbReference type="PANTHER" id="PTHR47505">
    <property type="entry name" value="DNA UTILIZATION PROTEIN YHGH"/>
    <property type="match status" value="1"/>
</dbReference>
<comment type="caution">
    <text evidence="4">The sequence shown here is derived from an EMBL/GenBank/DDBJ whole genome shotgun (WGS) entry which is preliminary data.</text>
</comment>
<dbReference type="CDD" id="cd06223">
    <property type="entry name" value="PRTases_typeI"/>
    <property type="match status" value="1"/>
</dbReference>
<keyword evidence="4" id="KW-0808">Transferase</keyword>
<protein>
    <submittedName>
        <fullName evidence="4">Putative amidophosphoribosyltransferase</fullName>
    </submittedName>
</protein>
<dbReference type="Proteomes" id="UP000293289">
    <property type="component" value="Unassembled WGS sequence"/>
</dbReference>
<name>A0A4Q7MI16_9MICO</name>
<keyword evidence="5" id="KW-1185">Reference proteome</keyword>
<dbReference type="RefSeq" id="WP_130351271.1">
    <property type="nucleotide sequence ID" value="NZ_SGWY01000001.1"/>
</dbReference>
<evidence type="ECO:0000259" key="3">
    <source>
        <dbReference type="Pfam" id="PF00156"/>
    </source>
</evidence>
<dbReference type="InterPro" id="IPR000836">
    <property type="entry name" value="PRTase_dom"/>
</dbReference>
<keyword evidence="4" id="KW-0328">Glycosyltransferase</keyword>
<evidence type="ECO:0000256" key="1">
    <source>
        <dbReference type="ARBA" id="ARBA00008007"/>
    </source>
</evidence>
<dbReference type="GO" id="GO:0016757">
    <property type="term" value="F:glycosyltransferase activity"/>
    <property type="evidence" value="ECO:0007669"/>
    <property type="project" value="UniProtKB-KW"/>
</dbReference>
<sequence length="254" mass="26444">MRLLDRPLLAAARRAGLDAIGLLLPVTCAGCGAPDRSVCPSCAAALRPSPRTVARGDLRVWTALEYAGVAAAVIRAYKDDLRTDAAAPLAHALGAAVGAALGERRAGSVEVCTVPSTPAARRRRGYAPVDAMLSRCGIRPSPVLRLARERRDQAGLGVEARLANAEGGLEARSRLVGRRFLLVDDVLTTGATLAETRRAVLAAGGAVAALAVLAETPLRRSGHMAGTRETHRDIHGPDDYGGRTGVVDPPFRSG</sequence>
<evidence type="ECO:0000313" key="5">
    <source>
        <dbReference type="Proteomes" id="UP000293289"/>
    </source>
</evidence>
<feature type="compositionally biased region" description="Basic and acidic residues" evidence="2">
    <location>
        <begin position="226"/>
        <end position="241"/>
    </location>
</feature>
<evidence type="ECO:0000313" key="4">
    <source>
        <dbReference type="EMBL" id="RZS67881.1"/>
    </source>
</evidence>
<accession>A0A4Q7MI16</accession>
<dbReference type="Pfam" id="PF00156">
    <property type="entry name" value="Pribosyltran"/>
    <property type="match status" value="1"/>
</dbReference>
<evidence type="ECO:0000256" key="2">
    <source>
        <dbReference type="SAM" id="MobiDB-lite"/>
    </source>
</evidence>